<keyword evidence="5 6" id="KW-0472">Membrane</keyword>
<reference evidence="8 9" key="1">
    <citation type="submission" date="2017-11" db="EMBL/GenBank/DDBJ databases">
        <title>The genome of Rhizophagus clarus HR1 reveals common genetic basis of auxotrophy among arbuscular mycorrhizal fungi.</title>
        <authorList>
            <person name="Kobayashi Y."/>
        </authorList>
    </citation>
    <scope>NUCLEOTIDE SEQUENCE [LARGE SCALE GENOMIC DNA]</scope>
    <source>
        <strain evidence="8 9">HR1</strain>
    </source>
</reference>
<evidence type="ECO:0000256" key="4">
    <source>
        <dbReference type="ARBA" id="ARBA00022989"/>
    </source>
</evidence>
<evidence type="ECO:0000313" key="8">
    <source>
        <dbReference type="EMBL" id="GBC01139.1"/>
    </source>
</evidence>
<dbReference type="Pfam" id="PF04893">
    <property type="entry name" value="Yip1"/>
    <property type="match status" value="1"/>
</dbReference>
<sequence>MSREEYSVVVEMDDEPARREELEFQDFSSTSGVGGKIAKDRQATSNNDGFNNASFFDSHQSIRNESQGGSYPLWSVEYYARYFDVDTTQVLERASKSLFPKDSFVDIVRSNPDLYGPFWIPTTVIFLLFVTATIAKFISDKDSPYDFIILSFGFAAIYTYSFGMPFIVWGALKYFGCSPSLLDTIGLYGYSLTVWLPISIINIVPSDTLRWVLVIVGFAISGFFITRNLYPIISRADSKTSRLLLIFVLVAHAAFALLLKFKFFSYQWKPKRAHFTSNIFKSPY</sequence>
<comment type="subcellular location">
    <subcellularLocation>
        <location evidence="6">Golgi apparatus membrane</location>
        <topology evidence="6">Multi-pass membrane protein</topology>
    </subcellularLocation>
    <subcellularLocation>
        <location evidence="1">Membrane</location>
        <topology evidence="1">Multi-pass membrane protein</topology>
    </subcellularLocation>
</comment>
<dbReference type="STRING" id="94130.A0A2Z6S9Q3"/>
<gene>
    <name evidence="8" type="ORF">RclHR1_04080017</name>
</gene>
<dbReference type="GO" id="GO:0016192">
    <property type="term" value="P:vesicle-mediated transport"/>
    <property type="evidence" value="ECO:0007669"/>
    <property type="project" value="InterPro"/>
</dbReference>
<evidence type="ECO:0000256" key="5">
    <source>
        <dbReference type="ARBA" id="ARBA00023136"/>
    </source>
</evidence>
<evidence type="ECO:0000256" key="1">
    <source>
        <dbReference type="ARBA" id="ARBA00004141"/>
    </source>
</evidence>
<protein>
    <recommendedName>
        <fullName evidence="6">Protein YIP</fullName>
    </recommendedName>
</protein>
<keyword evidence="3 6" id="KW-0812">Transmembrane</keyword>
<dbReference type="EMBL" id="BEXD01003424">
    <property type="protein sequence ID" value="GBC01139.1"/>
    <property type="molecule type" value="Genomic_DNA"/>
</dbReference>
<keyword evidence="4 6" id="KW-1133">Transmembrane helix</keyword>
<evidence type="ECO:0000256" key="6">
    <source>
        <dbReference type="RuleBase" id="RU361264"/>
    </source>
</evidence>
<comment type="similarity">
    <text evidence="2 6">Belongs to the YIP1 family.</text>
</comment>
<organism evidence="8 9">
    <name type="scientific">Rhizophagus clarus</name>
    <dbReference type="NCBI Taxonomy" id="94130"/>
    <lineage>
        <taxon>Eukaryota</taxon>
        <taxon>Fungi</taxon>
        <taxon>Fungi incertae sedis</taxon>
        <taxon>Mucoromycota</taxon>
        <taxon>Glomeromycotina</taxon>
        <taxon>Glomeromycetes</taxon>
        <taxon>Glomerales</taxon>
        <taxon>Glomeraceae</taxon>
        <taxon>Rhizophagus</taxon>
    </lineage>
</organism>
<keyword evidence="9" id="KW-1185">Reference proteome</keyword>
<dbReference type="Proteomes" id="UP000247702">
    <property type="component" value="Unassembled WGS sequence"/>
</dbReference>
<feature type="transmembrane region" description="Helical" evidence="6">
    <location>
        <begin position="211"/>
        <end position="230"/>
    </location>
</feature>
<feature type="transmembrane region" description="Helical" evidence="6">
    <location>
        <begin position="147"/>
        <end position="172"/>
    </location>
</feature>
<accession>A0A2Z6S9Q3</accession>
<evidence type="ECO:0000256" key="3">
    <source>
        <dbReference type="ARBA" id="ARBA00022692"/>
    </source>
</evidence>
<dbReference type="PANTHER" id="PTHR12822:SF2">
    <property type="entry name" value="PROTEIN YIPF"/>
    <property type="match status" value="1"/>
</dbReference>
<evidence type="ECO:0000256" key="2">
    <source>
        <dbReference type="ARBA" id="ARBA00010596"/>
    </source>
</evidence>
<dbReference type="GO" id="GO:0031267">
    <property type="term" value="F:small GTPase binding"/>
    <property type="evidence" value="ECO:0007669"/>
    <property type="project" value="InterPro"/>
</dbReference>
<dbReference type="GO" id="GO:0000139">
    <property type="term" value="C:Golgi membrane"/>
    <property type="evidence" value="ECO:0007669"/>
    <property type="project" value="UniProtKB-SubCell"/>
</dbReference>
<comment type="caution">
    <text evidence="8">The sequence shown here is derived from an EMBL/GenBank/DDBJ whole genome shotgun (WGS) entry which is preliminary data.</text>
</comment>
<evidence type="ECO:0000259" key="7">
    <source>
        <dbReference type="Pfam" id="PF04893"/>
    </source>
</evidence>
<dbReference type="AlphaFoldDB" id="A0A2Z6S9Q3"/>
<feature type="transmembrane region" description="Helical" evidence="6">
    <location>
        <begin position="118"/>
        <end position="135"/>
    </location>
</feature>
<feature type="transmembrane region" description="Helical" evidence="6">
    <location>
        <begin position="184"/>
        <end position="204"/>
    </location>
</feature>
<dbReference type="InterPro" id="IPR039765">
    <property type="entry name" value="Yip5/YIPF1/YIPF2"/>
</dbReference>
<name>A0A2Z6S9Q3_9GLOM</name>
<evidence type="ECO:0000313" key="9">
    <source>
        <dbReference type="Proteomes" id="UP000247702"/>
    </source>
</evidence>
<proteinExistence type="inferred from homology"/>
<dbReference type="InterPro" id="IPR006977">
    <property type="entry name" value="Yip1_dom"/>
</dbReference>
<dbReference type="PANTHER" id="PTHR12822">
    <property type="entry name" value="PROTEIN YIPF"/>
    <property type="match status" value="1"/>
</dbReference>
<feature type="domain" description="Yip1" evidence="7">
    <location>
        <begin position="99"/>
        <end position="257"/>
    </location>
</feature>
<feature type="transmembrane region" description="Helical" evidence="6">
    <location>
        <begin position="242"/>
        <end position="261"/>
    </location>
</feature>